<dbReference type="Pfam" id="PF14317">
    <property type="entry name" value="YcxB"/>
    <property type="match status" value="1"/>
</dbReference>
<feature type="domain" description="YcxB-like C-terminal" evidence="2">
    <location>
        <begin position="96"/>
        <end position="153"/>
    </location>
</feature>
<protein>
    <submittedName>
        <fullName evidence="3">YcxB-like protein</fullName>
    </submittedName>
</protein>
<dbReference type="InterPro" id="IPR025588">
    <property type="entry name" value="YcxB-like_C"/>
</dbReference>
<sequence length="160" mass="18729">MHHSVVYTEPMLRRAVRLFLWRGVIRRRAWMWLTAIVVPSIGLAVGWRDDPVWISFVEIAVIMLVPLCLLIVWRAHFTNTVGKFRSMTRPVGEFVFGDQDVTIRSELGSMTLPWARFTDVWQTPEFWMIFLGQDQFVTLPVMDIPEETLAFLRSRLPHNS</sequence>
<dbReference type="AlphaFoldDB" id="A0A1T4TFP6"/>
<dbReference type="EMBL" id="FUWJ01000017">
    <property type="protein sequence ID" value="SKA39247.1"/>
    <property type="molecule type" value="Genomic_DNA"/>
</dbReference>
<keyword evidence="1" id="KW-0472">Membrane</keyword>
<evidence type="ECO:0000259" key="2">
    <source>
        <dbReference type="Pfam" id="PF14317"/>
    </source>
</evidence>
<dbReference type="Proteomes" id="UP000190092">
    <property type="component" value="Unassembled WGS sequence"/>
</dbReference>
<evidence type="ECO:0000313" key="3">
    <source>
        <dbReference type="EMBL" id="SKA39247.1"/>
    </source>
</evidence>
<organism evidence="3 4">
    <name type="scientific">Enhydrobacter aerosaccus</name>
    <dbReference type="NCBI Taxonomy" id="225324"/>
    <lineage>
        <taxon>Bacteria</taxon>
        <taxon>Pseudomonadati</taxon>
        <taxon>Pseudomonadota</taxon>
        <taxon>Alphaproteobacteria</taxon>
        <taxon>Hyphomicrobiales</taxon>
        <taxon>Enhydrobacter</taxon>
    </lineage>
</organism>
<keyword evidence="4" id="KW-1185">Reference proteome</keyword>
<dbReference type="OrthoDB" id="8363348at2"/>
<evidence type="ECO:0000256" key="1">
    <source>
        <dbReference type="SAM" id="Phobius"/>
    </source>
</evidence>
<keyword evidence="1" id="KW-0812">Transmembrane</keyword>
<accession>A0A1T4TFP6</accession>
<feature type="transmembrane region" description="Helical" evidence="1">
    <location>
        <begin position="53"/>
        <end position="73"/>
    </location>
</feature>
<feature type="transmembrane region" description="Helical" evidence="1">
    <location>
        <begin position="29"/>
        <end position="47"/>
    </location>
</feature>
<name>A0A1T4TFP6_9HYPH</name>
<evidence type="ECO:0000313" key="4">
    <source>
        <dbReference type="Proteomes" id="UP000190092"/>
    </source>
</evidence>
<keyword evidence="1" id="KW-1133">Transmembrane helix</keyword>
<proteinExistence type="predicted"/>
<gene>
    <name evidence="3" type="ORF">SAMN02745126_06189</name>
</gene>
<reference evidence="4" key="1">
    <citation type="submission" date="2017-02" db="EMBL/GenBank/DDBJ databases">
        <authorList>
            <person name="Varghese N."/>
            <person name="Submissions S."/>
        </authorList>
    </citation>
    <scope>NUCLEOTIDE SEQUENCE [LARGE SCALE GENOMIC DNA]</scope>
    <source>
        <strain evidence="4">ATCC 27094</strain>
    </source>
</reference>